<evidence type="ECO:0000256" key="5">
    <source>
        <dbReference type="SAM" id="MobiDB-lite"/>
    </source>
</evidence>
<name>X6M087_RETFI</name>
<gene>
    <name evidence="7" type="ORF">RFI_30583</name>
</gene>
<dbReference type="AlphaFoldDB" id="X6M087"/>
<dbReference type="GO" id="GO:0016874">
    <property type="term" value="F:ligase activity"/>
    <property type="evidence" value="ECO:0007669"/>
    <property type="project" value="UniProtKB-KW"/>
</dbReference>
<feature type="non-terminal residue" evidence="7">
    <location>
        <position position="711"/>
    </location>
</feature>
<dbReference type="CDD" id="cd19671">
    <property type="entry name" value="UBR-box_UBR4_5_6_7"/>
    <property type="match status" value="1"/>
</dbReference>
<sequence>MQKQPLYRCYTCDSRSNIVICSLCAKECHSGPMHDAVFLKDDSGYCDCGANEMSRGPTCQCLHEPSEIHFVPRNIETDSKYKPHPNELDKTAIYAELAELFGMVLDTLAKQSKLWLDECMESWKLFYEKPHELKVLKQGRFHSIRYSVDSTTAFPIAMNVLEVFKKSYFAVAEKTALKIFSTECLHSSGIDIKSVKPKLQEDFHFPIRGMVKNPNDETFLCVYGHHGCQILELSFLKQNQLPSKCYRQQLELGLEVLEAQFGPLTIIKVEWLPHVNSQLMVTTNRFVKIYDLSTSGGLYSPHLCLNVPSEPYRGNSCYSIEISDSTYCWSRQYDQLTILIITTDGIVYYQNDCNVLCESIEFENILNQQLPERIVNSITELNPGTLSHSATDPSPNVEHSGRTKHTSVNYNSYGGAVPFKSNSLSSSTSKKRAQRHGSIFFSHACDRLFISFPYWYFITNKKNNIQRIKQPNKILIYSGSRKTWALEFDDVQFKKIVHFEQLSLKDTNPSSYVTPTFFRWADMPAERDSWPTVMVGPYYHTSATASRGGGCYVIQLVNGKCHLQQATTVGEGRIFGMAPFARIPPYLQRGGICFFLKETHQRANNCFVCICAKLAMGLLVEDGSMVLLSLFGTSTIKDYHYHFEDNTSGLLENWLKKQPLKWLKQVSSGHSLKDQNEGNITMLEHCQELEIFAVRASGTVHLSGESTKLAT</sequence>
<keyword evidence="7" id="KW-0436">Ligase</keyword>
<feature type="compositionally biased region" description="Polar residues" evidence="5">
    <location>
        <begin position="385"/>
        <end position="394"/>
    </location>
</feature>
<protein>
    <submittedName>
        <fullName evidence="7">Ubiquitin-protein ligase</fullName>
    </submittedName>
</protein>
<evidence type="ECO:0000256" key="1">
    <source>
        <dbReference type="ARBA" id="ARBA00022723"/>
    </source>
</evidence>
<evidence type="ECO:0000313" key="7">
    <source>
        <dbReference type="EMBL" id="ETO06812.1"/>
    </source>
</evidence>
<feature type="region of interest" description="Disordered" evidence="5">
    <location>
        <begin position="385"/>
        <end position="404"/>
    </location>
</feature>
<dbReference type="PROSITE" id="PS51157">
    <property type="entry name" value="ZF_UBR"/>
    <property type="match status" value="1"/>
</dbReference>
<evidence type="ECO:0000256" key="4">
    <source>
        <dbReference type="PROSITE-ProRule" id="PRU00508"/>
    </source>
</evidence>
<proteinExistence type="predicted"/>
<feature type="zinc finger region" description="UBR-type" evidence="4">
    <location>
        <begin position="1"/>
        <end position="66"/>
    </location>
</feature>
<evidence type="ECO:0000259" key="6">
    <source>
        <dbReference type="PROSITE" id="PS51157"/>
    </source>
</evidence>
<comment type="caution">
    <text evidence="7">The sequence shown here is derived from an EMBL/GenBank/DDBJ whole genome shotgun (WGS) entry which is preliminary data.</text>
</comment>
<reference evidence="7 8" key="1">
    <citation type="journal article" date="2013" name="Curr. Biol.">
        <title>The Genome of the Foraminiferan Reticulomyxa filosa.</title>
        <authorList>
            <person name="Glockner G."/>
            <person name="Hulsmann N."/>
            <person name="Schleicher M."/>
            <person name="Noegel A.A."/>
            <person name="Eichinger L."/>
            <person name="Gallinger C."/>
            <person name="Pawlowski J."/>
            <person name="Sierra R."/>
            <person name="Euteneuer U."/>
            <person name="Pillet L."/>
            <person name="Moustafa A."/>
            <person name="Platzer M."/>
            <person name="Groth M."/>
            <person name="Szafranski K."/>
            <person name="Schliwa M."/>
        </authorList>
    </citation>
    <scope>NUCLEOTIDE SEQUENCE [LARGE SCALE GENOMIC DNA]</scope>
</reference>
<feature type="domain" description="UBR-type" evidence="6">
    <location>
        <begin position="1"/>
        <end position="66"/>
    </location>
</feature>
<keyword evidence="2" id="KW-0863">Zinc-finger</keyword>
<evidence type="ECO:0000256" key="2">
    <source>
        <dbReference type="ARBA" id="ARBA00022771"/>
    </source>
</evidence>
<dbReference type="PANTHER" id="PTHR21725:SF1">
    <property type="entry name" value="E3 UBIQUITIN-PROTEIN LIGASE UBR4"/>
    <property type="match status" value="1"/>
</dbReference>
<dbReference type="PANTHER" id="PTHR21725">
    <property type="entry name" value="E3 UBIQUITIN-PROTEIN LIGASE UBR4"/>
    <property type="match status" value="1"/>
</dbReference>
<dbReference type="InterPro" id="IPR003126">
    <property type="entry name" value="Znf_UBR"/>
</dbReference>
<dbReference type="Proteomes" id="UP000023152">
    <property type="component" value="Unassembled WGS sequence"/>
</dbReference>
<dbReference type="Pfam" id="PF02207">
    <property type="entry name" value="zf-UBR"/>
    <property type="match status" value="1"/>
</dbReference>
<organism evidence="7 8">
    <name type="scientific">Reticulomyxa filosa</name>
    <dbReference type="NCBI Taxonomy" id="46433"/>
    <lineage>
        <taxon>Eukaryota</taxon>
        <taxon>Sar</taxon>
        <taxon>Rhizaria</taxon>
        <taxon>Retaria</taxon>
        <taxon>Foraminifera</taxon>
        <taxon>Monothalamids</taxon>
        <taxon>Reticulomyxidae</taxon>
        <taxon>Reticulomyxa</taxon>
    </lineage>
</organism>
<dbReference type="EMBL" id="ASPP01026774">
    <property type="protein sequence ID" value="ETO06812.1"/>
    <property type="molecule type" value="Genomic_DNA"/>
</dbReference>
<keyword evidence="1" id="KW-0479">Metal-binding</keyword>
<dbReference type="InterPro" id="IPR045189">
    <property type="entry name" value="UBR4-like"/>
</dbReference>
<evidence type="ECO:0000313" key="8">
    <source>
        <dbReference type="Proteomes" id="UP000023152"/>
    </source>
</evidence>
<keyword evidence="8" id="KW-1185">Reference proteome</keyword>
<evidence type="ECO:0000256" key="3">
    <source>
        <dbReference type="ARBA" id="ARBA00022833"/>
    </source>
</evidence>
<accession>X6M087</accession>
<dbReference type="SMART" id="SM00396">
    <property type="entry name" value="ZnF_UBR1"/>
    <property type="match status" value="1"/>
</dbReference>
<dbReference type="GO" id="GO:0008270">
    <property type="term" value="F:zinc ion binding"/>
    <property type="evidence" value="ECO:0007669"/>
    <property type="project" value="UniProtKB-KW"/>
</dbReference>
<keyword evidence="3" id="KW-0862">Zinc</keyword>
<dbReference type="OrthoDB" id="1411744at2759"/>